<evidence type="ECO:0000313" key="3">
    <source>
        <dbReference type="EMBL" id="MVA74508.1"/>
    </source>
</evidence>
<organism evidence="3 4">
    <name type="scientific">Auraticoccus cholistanensis</name>
    <dbReference type="NCBI Taxonomy" id="2656650"/>
    <lineage>
        <taxon>Bacteria</taxon>
        <taxon>Bacillati</taxon>
        <taxon>Actinomycetota</taxon>
        <taxon>Actinomycetes</taxon>
        <taxon>Propionibacteriales</taxon>
        <taxon>Propionibacteriaceae</taxon>
        <taxon>Auraticoccus</taxon>
    </lineage>
</organism>
<sequence length="235" mass="26278">MRRRLLLLLVALTTLGGCLLTDEIDPEDPGEPEVREAAARAEPPLRALLDAVRGERPPLATAAFDVCDAGQHNWKIDTEWDWHCSLELVVVVDGGDVETGLREQQRLAEAAGCTSTYNSAQHHVEDAEWLITRYWRQFGSRPDYTASDLPGLRYECLGGVQLEAHPSDDQDDDPLPAHRQNPAPPLATTPEGVDASRQYFRYDRPTDADIDQLWTLQQGRELTLVLTAVATYHRD</sequence>
<dbReference type="AlphaFoldDB" id="A0A6A9UPP2"/>
<name>A0A6A9UPP2_9ACTN</name>
<protein>
    <recommendedName>
        <fullName evidence="5">DUF3558 domain-containing protein</fullName>
    </recommendedName>
</protein>
<dbReference type="RefSeq" id="WP_156606987.1">
    <property type="nucleotide sequence ID" value="NZ_WPCU01000001.1"/>
</dbReference>
<evidence type="ECO:0000313" key="4">
    <source>
        <dbReference type="Proteomes" id="UP000435304"/>
    </source>
</evidence>
<dbReference type="Proteomes" id="UP000435304">
    <property type="component" value="Unassembled WGS sequence"/>
</dbReference>
<keyword evidence="2" id="KW-0732">Signal</keyword>
<feature type="chain" id="PRO_5025652896" description="DUF3558 domain-containing protein" evidence="2">
    <location>
        <begin position="21"/>
        <end position="235"/>
    </location>
</feature>
<reference evidence="3 4" key="1">
    <citation type="submission" date="2019-12" db="EMBL/GenBank/DDBJ databases">
        <title>Auraticoccus cholistani sp. nov., an actinomycete isolated from soil of Cholistan desert.</title>
        <authorList>
            <person name="Cheema M.T."/>
        </authorList>
    </citation>
    <scope>NUCLEOTIDE SEQUENCE [LARGE SCALE GENOMIC DNA]</scope>
    <source>
        <strain evidence="3 4">F435</strain>
    </source>
</reference>
<feature type="signal peptide" evidence="2">
    <location>
        <begin position="1"/>
        <end position="20"/>
    </location>
</feature>
<dbReference type="PROSITE" id="PS51257">
    <property type="entry name" value="PROKAR_LIPOPROTEIN"/>
    <property type="match status" value="1"/>
</dbReference>
<evidence type="ECO:0008006" key="5">
    <source>
        <dbReference type="Google" id="ProtNLM"/>
    </source>
</evidence>
<keyword evidence="4" id="KW-1185">Reference proteome</keyword>
<dbReference type="EMBL" id="WPCU01000001">
    <property type="protein sequence ID" value="MVA74508.1"/>
    <property type="molecule type" value="Genomic_DNA"/>
</dbReference>
<gene>
    <name evidence="3" type="ORF">GC722_00430</name>
</gene>
<feature type="region of interest" description="Disordered" evidence="1">
    <location>
        <begin position="163"/>
        <end position="195"/>
    </location>
</feature>
<comment type="caution">
    <text evidence="3">The sequence shown here is derived from an EMBL/GenBank/DDBJ whole genome shotgun (WGS) entry which is preliminary data.</text>
</comment>
<accession>A0A6A9UPP2</accession>
<evidence type="ECO:0000256" key="2">
    <source>
        <dbReference type="SAM" id="SignalP"/>
    </source>
</evidence>
<proteinExistence type="predicted"/>
<evidence type="ECO:0000256" key="1">
    <source>
        <dbReference type="SAM" id="MobiDB-lite"/>
    </source>
</evidence>